<feature type="region of interest" description="Disordered" evidence="1">
    <location>
        <begin position="1"/>
        <end position="24"/>
    </location>
</feature>
<organism evidence="4">
    <name type="scientific">Gymnodinialimonas phycosphaerae</name>
    <dbReference type="NCBI Taxonomy" id="2841589"/>
    <lineage>
        <taxon>Bacteria</taxon>
        <taxon>Pseudomonadati</taxon>
        <taxon>Pseudomonadota</taxon>
        <taxon>Alphaproteobacteria</taxon>
        <taxon>Rhodobacterales</taxon>
        <taxon>Paracoccaceae</taxon>
        <taxon>Gymnodinialimonas</taxon>
    </lineage>
</organism>
<dbReference type="EMBL" id="CP078073">
    <property type="protein sequence ID" value="QXL86612.1"/>
    <property type="molecule type" value="Genomic_DNA"/>
</dbReference>
<evidence type="ECO:0000313" key="4">
    <source>
        <dbReference type="EMBL" id="QXL86612.1"/>
    </source>
</evidence>
<reference evidence="4 5" key="1">
    <citation type="submission" date="2021-07" db="EMBL/GenBank/DDBJ databases">
        <title>Karlodiniumbacter phycospheric gen. nov., sp. nov., a phycosphere bacterium isolated from karlodinium veneficum.</title>
        <authorList>
            <person name="Peng Y."/>
            <person name="Jiang L."/>
            <person name="Lee J."/>
        </authorList>
    </citation>
    <scope>NUCLEOTIDE SEQUENCE</scope>
    <source>
        <strain evidence="4 5">N5</strain>
    </source>
</reference>
<feature type="transmembrane region" description="Helical" evidence="2">
    <location>
        <begin position="29"/>
        <end position="53"/>
    </location>
</feature>
<proteinExistence type="predicted"/>
<dbReference type="RefSeq" id="WP_257893552.1">
    <property type="nucleotide sequence ID" value="NZ_JAIMBW010000001.1"/>
</dbReference>
<dbReference type="Proteomes" id="UP000693972">
    <property type="component" value="Unassembled WGS sequence"/>
</dbReference>
<evidence type="ECO:0000313" key="3">
    <source>
        <dbReference type="EMBL" id="MBY4893919.1"/>
    </source>
</evidence>
<sequence length="88" mass="9753">MDKQLTPPNPFANQGRPAFEDGGNRPKKIWAIVTTVGFGIFWVSLLYLIAELVGPLDIVIWPMILTPVGLAVGIFGRVMMSRKVEEAR</sequence>
<gene>
    <name evidence="3" type="ORF">KUL25_14265</name>
    <name evidence="4" type="ORF">KUL25_14270</name>
</gene>
<keyword evidence="5" id="KW-1185">Reference proteome</keyword>
<keyword evidence="2" id="KW-0472">Membrane</keyword>
<dbReference type="EMBL" id="JAIMBW010000001">
    <property type="protein sequence ID" value="MBY4893919.1"/>
    <property type="molecule type" value="Genomic_DNA"/>
</dbReference>
<keyword evidence="2" id="KW-1133">Transmembrane helix</keyword>
<feature type="transmembrane region" description="Helical" evidence="2">
    <location>
        <begin position="59"/>
        <end position="80"/>
    </location>
</feature>
<keyword evidence="2" id="KW-0812">Transmembrane</keyword>
<evidence type="ECO:0000256" key="2">
    <source>
        <dbReference type="SAM" id="Phobius"/>
    </source>
</evidence>
<protein>
    <submittedName>
        <fullName evidence="4">Uncharacterized protein</fullName>
    </submittedName>
</protein>
<evidence type="ECO:0000256" key="1">
    <source>
        <dbReference type="SAM" id="MobiDB-lite"/>
    </source>
</evidence>
<dbReference type="AlphaFoldDB" id="A0A975TSZ5"/>
<name>A0A975TSZ5_9RHOB</name>
<evidence type="ECO:0000313" key="5">
    <source>
        <dbReference type="Proteomes" id="UP000693972"/>
    </source>
</evidence>
<accession>A0A975TSZ5</accession>